<dbReference type="GO" id="GO:0072579">
    <property type="term" value="P:glycine receptor clustering"/>
    <property type="evidence" value="ECO:0007669"/>
    <property type="project" value="TreeGrafter"/>
</dbReference>
<dbReference type="Gene3D" id="3.40.980.10">
    <property type="entry name" value="MoaB/Mog-like domain"/>
    <property type="match status" value="1"/>
</dbReference>
<keyword evidence="4" id="KW-0479">Metal-binding</keyword>
<comment type="catalytic activity">
    <reaction evidence="4">
        <text>molybdopterin + ATP + H(+) = adenylyl-molybdopterin + diphosphate</text>
        <dbReference type="Rhea" id="RHEA:31331"/>
        <dbReference type="ChEBI" id="CHEBI:15378"/>
        <dbReference type="ChEBI" id="CHEBI:30616"/>
        <dbReference type="ChEBI" id="CHEBI:33019"/>
        <dbReference type="ChEBI" id="CHEBI:58698"/>
        <dbReference type="ChEBI" id="CHEBI:62727"/>
    </reaction>
</comment>
<proteinExistence type="inferred from homology"/>
<dbReference type="GO" id="GO:0007529">
    <property type="term" value="P:establishment of synaptic specificity at neuromuscular junction"/>
    <property type="evidence" value="ECO:0007669"/>
    <property type="project" value="TreeGrafter"/>
</dbReference>
<dbReference type="GO" id="GO:0099634">
    <property type="term" value="C:postsynaptic specialization membrane"/>
    <property type="evidence" value="ECO:0007669"/>
    <property type="project" value="GOC"/>
</dbReference>
<dbReference type="Gene3D" id="3.90.105.10">
    <property type="entry name" value="Molybdopterin biosynthesis moea protein, domain 2"/>
    <property type="match status" value="1"/>
</dbReference>
<dbReference type="InterPro" id="IPR005110">
    <property type="entry name" value="MoeA_linker/N"/>
</dbReference>
<dbReference type="Gene3D" id="2.170.190.11">
    <property type="entry name" value="Molybdopterin biosynthesis moea protein, domain 3"/>
    <property type="match status" value="1"/>
</dbReference>
<keyword evidence="6" id="KW-1185">Reference proteome</keyword>
<dbReference type="GO" id="GO:0006777">
    <property type="term" value="P:Mo-molybdopterin cofactor biosynthetic process"/>
    <property type="evidence" value="ECO:0007669"/>
    <property type="project" value="UniProtKB-UniRule"/>
</dbReference>
<feature type="domain" description="MoaB/Mog" evidence="5">
    <location>
        <begin position="219"/>
        <end position="361"/>
    </location>
</feature>
<dbReference type="InterPro" id="IPR038987">
    <property type="entry name" value="MoeA-like"/>
</dbReference>
<reference evidence="7" key="1">
    <citation type="submission" date="2025-08" db="UniProtKB">
        <authorList>
            <consortium name="RefSeq"/>
        </authorList>
    </citation>
    <scope>IDENTIFICATION</scope>
</reference>
<evidence type="ECO:0000256" key="1">
    <source>
        <dbReference type="ARBA" id="ARBA00007589"/>
    </source>
</evidence>
<dbReference type="Proteomes" id="UP000504615">
    <property type="component" value="Unplaced"/>
</dbReference>
<dbReference type="AlphaFoldDB" id="A0A6I9X543"/>
<comment type="similarity">
    <text evidence="4">Belongs to the MoeA family.</text>
</comment>
<dbReference type="GO" id="GO:0097112">
    <property type="term" value="P:gamma-aminobutyric acid receptor clustering"/>
    <property type="evidence" value="ECO:0007669"/>
    <property type="project" value="TreeGrafter"/>
</dbReference>
<comment type="catalytic activity">
    <reaction evidence="4">
        <text>adenylyl-molybdopterin + molybdate = Mo-molybdopterin + AMP + H(+)</text>
        <dbReference type="Rhea" id="RHEA:35047"/>
        <dbReference type="ChEBI" id="CHEBI:15378"/>
        <dbReference type="ChEBI" id="CHEBI:36264"/>
        <dbReference type="ChEBI" id="CHEBI:62727"/>
        <dbReference type="ChEBI" id="CHEBI:71302"/>
        <dbReference type="ChEBI" id="CHEBI:456215"/>
    </reaction>
</comment>
<organism evidence="6 7">
    <name type="scientific">Pogonomyrmex barbatus</name>
    <name type="common">red harvester ant</name>
    <dbReference type="NCBI Taxonomy" id="144034"/>
    <lineage>
        <taxon>Eukaryota</taxon>
        <taxon>Metazoa</taxon>
        <taxon>Ecdysozoa</taxon>
        <taxon>Arthropoda</taxon>
        <taxon>Hexapoda</taxon>
        <taxon>Insecta</taxon>
        <taxon>Pterygota</taxon>
        <taxon>Neoptera</taxon>
        <taxon>Endopterygota</taxon>
        <taxon>Hymenoptera</taxon>
        <taxon>Apocrita</taxon>
        <taxon>Aculeata</taxon>
        <taxon>Formicoidea</taxon>
        <taxon>Formicidae</taxon>
        <taxon>Myrmicinae</taxon>
        <taxon>Pogonomyrmex</taxon>
    </lineage>
</organism>
<evidence type="ECO:0000259" key="5">
    <source>
        <dbReference type="SMART" id="SM00852"/>
    </source>
</evidence>
<name>A0A6I9X543_9HYME</name>
<accession>A0A6I9X543</accession>
<dbReference type="GeneID" id="105433989"/>
<dbReference type="RefSeq" id="XP_011647838.1">
    <property type="nucleotide sequence ID" value="XM_011649536.1"/>
</dbReference>
<dbReference type="GO" id="GO:0061598">
    <property type="term" value="F:molybdopterin adenylyltransferase activity"/>
    <property type="evidence" value="ECO:0007669"/>
    <property type="project" value="UniProtKB-UniRule"/>
</dbReference>
<keyword evidence="4" id="KW-0500">Molybdenum</keyword>
<comment type="function">
    <text evidence="4">Catalyzes two steps in the biosynthesis of the molybdenum cofactor. In the first step, molybdopterin is adenylated. Subsequently, molybdate is inserted into adenylated molybdopterin and AMP is released.</text>
</comment>
<evidence type="ECO:0000313" key="7">
    <source>
        <dbReference type="RefSeq" id="XP_011647838.1"/>
    </source>
</evidence>
<dbReference type="SMART" id="SM00852">
    <property type="entry name" value="MoCF_biosynth"/>
    <property type="match status" value="1"/>
</dbReference>
<dbReference type="UniPathway" id="UPA00344"/>
<comment type="similarity">
    <text evidence="2">In the C-terminal section; belongs to the MoeA family.</text>
</comment>
<keyword evidence="4" id="KW-0808">Transferase</keyword>
<dbReference type="Pfam" id="PF00994">
    <property type="entry name" value="MoCF_biosynth"/>
    <property type="match status" value="1"/>
</dbReference>
<dbReference type="SUPFAM" id="SSF63882">
    <property type="entry name" value="MoeA N-terminal region -like"/>
    <property type="match status" value="1"/>
</dbReference>
<dbReference type="Pfam" id="PF03453">
    <property type="entry name" value="MoeA_N"/>
    <property type="match status" value="1"/>
</dbReference>
<dbReference type="SUPFAM" id="SSF53218">
    <property type="entry name" value="Molybdenum cofactor biosynthesis proteins"/>
    <property type="match status" value="1"/>
</dbReference>
<dbReference type="InterPro" id="IPR036425">
    <property type="entry name" value="MoaB/Mog-like_dom_sf"/>
</dbReference>
<protein>
    <recommendedName>
        <fullName evidence="3">molybdopterin adenylyltransferase</fullName>
        <ecNumber evidence="3">2.7.7.75</ecNumber>
    </recommendedName>
</protein>
<dbReference type="PANTHER" id="PTHR10192:SF5">
    <property type="entry name" value="GEPHYRIN"/>
    <property type="match status" value="1"/>
</dbReference>
<dbReference type="GO" id="GO:0098970">
    <property type="term" value="P:postsynaptic neurotransmitter receptor diffusion trapping"/>
    <property type="evidence" value="ECO:0007669"/>
    <property type="project" value="TreeGrafter"/>
</dbReference>
<dbReference type="EC" id="2.7.7.75" evidence="3"/>
<comment type="similarity">
    <text evidence="1">In the N-terminal section; belongs to the MoaB/Mog family.</text>
</comment>
<evidence type="ECO:0000256" key="4">
    <source>
        <dbReference type="RuleBase" id="RU365090"/>
    </source>
</evidence>
<dbReference type="GO" id="GO:0005524">
    <property type="term" value="F:ATP binding"/>
    <property type="evidence" value="ECO:0007669"/>
    <property type="project" value="UniProtKB-UniRule"/>
</dbReference>
<comment type="cofactor">
    <cofactor evidence="4">
        <name>Mg(2+)</name>
        <dbReference type="ChEBI" id="CHEBI:18420"/>
    </cofactor>
</comment>
<dbReference type="InterPro" id="IPR001453">
    <property type="entry name" value="MoaB/Mog_dom"/>
</dbReference>
<dbReference type="GO" id="GO:0046872">
    <property type="term" value="F:metal ion binding"/>
    <property type="evidence" value="ECO:0007669"/>
    <property type="project" value="UniProtKB-UniRule"/>
</dbReference>
<gene>
    <name evidence="7" type="primary">LOC105433989</name>
</gene>
<dbReference type="InterPro" id="IPR036135">
    <property type="entry name" value="MoeA_linker/N_sf"/>
</dbReference>
<dbReference type="GO" id="GO:0061599">
    <property type="term" value="F:molybdopterin molybdotransferase activity"/>
    <property type="evidence" value="ECO:0007669"/>
    <property type="project" value="UniProtKB-UniRule"/>
</dbReference>
<dbReference type="KEGG" id="pbar:105433989"/>
<dbReference type="PANTHER" id="PTHR10192">
    <property type="entry name" value="MOLYBDOPTERIN BIOSYNTHESIS PROTEIN"/>
    <property type="match status" value="1"/>
</dbReference>
<evidence type="ECO:0000256" key="3">
    <source>
        <dbReference type="ARBA" id="ARBA00012509"/>
    </source>
</evidence>
<dbReference type="GO" id="GO:0005829">
    <property type="term" value="C:cytosol"/>
    <property type="evidence" value="ECO:0007669"/>
    <property type="project" value="TreeGrafter"/>
</dbReference>
<dbReference type="CDD" id="cd00887">
    <property type="entry name" value="MoeA"/>
    <property type="match status" value="1"/>
</dbReference>
<keyword evidence="4" id="KW-0460">Magnesium</keyword>
<evidence type="ECO:0000313" key="6">
    <source>
        <dbReference type="Proteomes" id="UP000504615"/>
    </source>
</evidence>
<dbReference type="GO" id="GO:0030425">
    <property type="term" value="C:dendrite"/>
    <property type="evidence" value="ECO:0007669"/>
    <property type="project" value="TreeGrafter"/>
</dbReference>
<dbReference type="OrthoDB" id="4349954at2759"/>
<sequence length="463" mass="52329">MHVSEEMKKIKAADFIEKNSDCNTDKVNSLAGALRIIKSVIRENHKKTLMETVNINDAHGRILAEDIYSEHNVPTFRTAAKHGYAVLASDKRGIRKILRKDSKKNPNVLRSGTCMMVKTGARIPDGATAVVSLKDVRKVDCNDNNKENIGRNIDDCEKKFDIEILITPQENDNIKPVGYDIKEGMHVLQKCTRIGPAAMSILTLCGREKVIVFKVLSVGILSVGDELEEPDTRPLKSKCVYDGNRRMLMSLLKEHDFNPVDYGISPYNASSLISNIQRAIKEVKILVILGGTNNEDIVKPVLKGHFKANMYFDRVNIKPGKSTALAKSTFENEDKYFFCMSASFSTVPIMAHVLLLPFLIGLRCDFSHQYPVILSCLDSEIKLHQRPQLSWAKLEWNDDDTFPRAYTPTNNLGHCCNILKYEKSNAILILPCRSQKTNDIIYTYKSLILNQYEVMHLIWRGHG</sequence>
<evidence type="ECO:0000256" key="2">
    <source>
        <dbReference type="ARBA" id="ARBA00008339"/>
    </source>
</evidence>
<keyword evidence="4" id="KW-0501">Molybdenum cofactor biosynthesis</keyword>
<comment type="pathway">
    <text evidence="4">Cofactor biosynthesis; molybdopterin biosynthesis.</text>
</comment>